<name>A0A0M3JY00_ANISI</name>
<protein>
    <submittedName>
        <fullName evidence="7">SH3 domain-containing protein</fullName>
    </submittedName>
</protein>
<evidence type="ECO:0000256" key="3">
    <source>
        <dbReference type="SAM" id="MobiDB-lite"/>
    </source>
</evidence>
<dbReference type="Gene3D" id="2.30.30.40">
    <property type="entry name" value="SH3 Domains"/>
    <property type="match status" value="1"/>
</dbReference>
<feature type="compositionally biased region" description="Polar residues" evidence="3">
    <location>
        <begin position="183"/>
        <end position="194"/>
    </location>
</feature>
<dbReference type="SUPFAM" id="SSF50044">
    <property type="entry name" value="SH3-domain"/>
    <property type="match status" value="1"/>
</dbReference>
<keyword evidence="1 2" id="KW-0728">SH3 domain</keyword>
<sequence>MSEAYIKSIDAFADSGNKAYAAARQRAAELKELATYMREVNRRHSETIEKFSSLMDMINQYGHNEKAKLKRFRAEYEKREKSMKKCLRKNKQDPSEPLSKFYVDERNVALRQQHQRYKQHNGYGYEDGYVEPSEYNEQNESFENAAVDQTNRSHEHTTSTHDDSSEAIQYHDDHESFLNENFTLKPAPTSQPDAQSDFLAPPEEQPLTSPPSPRQKDQLVSADVQMRHRDAEQRTNTVEKATLTTDRSNAFTNKSNALDQQVISYRDVATTTEPYENYTREYDARMHRAKRPSSYMEENLQRGPIAAVRRSFREQTSSQSMTALNESLKDDAHMNDYIDEGKDRRQEPTKDSEVMFRASQLNAVPTAFVQAPFMTSDYGKTLVCIHNFHGQTADQLSLKNGEKVILMKCGSKGWIFAKHVDTQRTGWFPSRFVRADTVESSSTENNSPQITAEEK</sequence>
<dbReference type="InterPro" id="IPR001452">
    <property type="entry name" value="SH3_domain"/>
</dbReference>
<keyword evidence="6" id="KW-1185">Reference proteome</keyword>
<dbReference type="WBParaSite" id="ASIM_0001329001-mRNA-1">
    <property type="protein sequence ID" value="ASIM_0001329001-mRNA-1"/>
    <property type="gene ID" value="ASIM_0001329001"/>
</dbReference>
<feature type="domain" description="SH3" evidence="4">
    <location>
        <begin position="377"/>
        <end position="438"/>
    </location>
</feature>
<evidence type="ECO:0000259" key="4">
    <source>
        <dbReference type="PROSITE" id="PS50002"/>
    </source>
</evidence>
<reference evidence="5 6" key="2">
    <citation type="submission" date="2018-11" db="EMBL/GenBank/DDBJ databases">
        <authorList>
            <consortium name="Pathogen Informatics"/>
        </authorList>
    </citation>
    <scope>NUCLEOTIDE SEQUENCE [LARGE SCALE GENOMIC DNA]</scope>
</reference>
<reference evidence="7" key="1">
    <citation type="submission" date="2017-02" db="UniProtKB">
        <authorList>
            <consortium name="WormBaseParasite"/>
        </authorList>
    </citation>
    <scope>IDENTIFICATION</scope>
</reference>
<dbReference type="SMART" id="SM00326">
    <property type="entry name" value="SH3"/>
    <property type="match status" value="1"/>
</dbReference>
<evidence type="ECO:0000313" key="5">
    <source>
        <dbReference type="EMBL" id="VDK48002.1"/>
    </source>
</evidence>
<dbReference type="Proteomes" id="UP000267096">
    <property type="component" value="Unassembled WGS sequence"/>
</dbReference>
<evidence type="ECO:0000256" key="2">
    <source>
        <dbReference type="PROSITE-ProRule" id="PRU00192"/>
    </source>
</evidence>
<organism evidence="7">
    <name type="scientific">Anisakis simplex</name>
    <name type="common">Herring worm</name>
    <dbReference type="NCBI Taxonomy" id="6269"/>
    <lineage>
        <taxon>Eukaryota</taxon>
        <taxon>Metazoa</taxon>
        <taxon>Ecdysozoa</taxon>
        <taxon>Nematoda</taxon>
        <taxon>Chromadorea</taxon>
        <taxon>Rhabditida</taxon>
        <taxon>Spirurina</taxon>
        <taxon>Ascaridomorpha</taxon>
        <taxon>Ascaridoidea</taxon>
        <taxon>Anisakidae</taxon>
        <taxon>Anisakis</taxon>
        <taxon>Anisakis simplex complex</taxon>
    </lineage>
</organism>
<dbReference type="PROSITE" id="PS50002">
    <property type="entry name" value="SH3"/>
    <property type="match status" value="1"/>
</dbReference>
<evidence type="ECO:0000313" key="7">
    <source>
        <dbReference type="WBParaSite" id="ASIM_0001329001-mRNA-1"/>
    </source>
</evidence>
<evidence type="ECO:0000256" key="1">
    <source>
        <dbReference type="ARBA" id="ARBA00022443"/>
    </source>
</evidence>
<dbReference type="AlphaFoldDB" id="A0A0M3JY00"/>
<dbReference type="CDD" id="cd00174">
    <property type="entry name" value="SH3"/>
    <property type="match status" value="1"/>
</dbReference>
<evidence type="ECO:0000313" key="6">
    <source>
        <dbReference type="Proteomes" id="UP000267096"/>
    </source>
</evidence>
<dbReference type="OrthoDB" id="10255964at2759"/>
<dbReference type="EMBL" id="UYRR01031237">
    <property type="protein sequence ID" value="VDK48002.1"/>
    <property type="molecule type" value="Genomic_DNA"/>
</dbReference>
<dbReference type="Pfam" id="PF00018">
    <property type="entry name" value="SH3_1"/>
    <property type="match status" value="1"/>
</dbReference>
<proteinExistence type="predicted"/>
<gene>
    <name evidence="5" type="ORF">ASIM_LOCUS12718</name>
</gene>
<accession>A0A0M3JY00</accession>
<feature type="region of interest" description="Disordered" evidence="3">
    <location>
        <begin position="183"/>
        <end position="221"/>
    </location>
</feature>
<dbReference type="InterPro" id="IPR036028">
    <property type="entry name" value="SH3-like_dom_sf"/>
</dbReference>